<sequence>KPLFLALVRRCRIDNISLLAGLDCNAHSRMWGCKDRNRRGQDLEEMIQHELLTVANIGHEWTFNAGGRRSIIDITLMNDRAVLDLELEGWHVDHTHNFSDHNYIKYSFGQYVPGVKWTRNLRRGRWQEFEDAIEEEIEPSWEENLDMKETVDKLYSCMNKALNNACPLRKAPRHKPHRWWNEQLQQLK</sequence>
<dbReference type="AlphaFoldDB" id="A0A7D9KKY5"/>
<evidence type="ECO:0000313" key="2">
    <source>
        <dbReference type="EMBL" id="CAB4046226.1"/>
    </source>
</evidence>
<dbReference type="Pfam" id="PF14529">
    <property type="entry name" value="Exo_endo_phos_2"/>
    <property type="match status" value="1"/>
</dbReference>
<dbReference type="InterPro" id="IPR005135">
    <property type="entry name" value="Endo/exonuclease/phosphatase"/>
</dbReference>
<organism evidence="2 3">
    <name type="scientific">Paramuricea clavata</name>
    <name type="common">Red gorgonian</name>
    <name type="synonym">Violescent sea-whip</name>
    <dbReference type="NCBI Taxonomy" id="317549"/>
    <lineage>
        <taxon>Eukaryota</taxon>
        <taxon>Metazoa</taxon>
        <taxon>Cnidaria</taxon>
        <taxon>Anthozoa</taxon>
        <taxon>Octocorallia</taxon>
        <taxon>Malacalcyonacea</taxon>
        <taxon>Plexauridae</taxon>
        <taxon>Paramuricea</taxon>
    </lineage>
</organism>
<reference evidence="2" key="1">
    <citation type="submission" date="2020-04" db="EMBL/GenBank/DDBJ databases">
        <authorList>
            <person name="Alioto T."/>
            <person name="Alioto T."/>
            <person name="Gomez Garrido J."/>
        </authorList>
    </citation>
    <scope>NUCLEOTIDE SEQUENCE</scope>
    <source>
        <strain evidence="2">A484AB</strain>
    </source>
</reference>
<dbReference type="Gene3D" id="3.60.10.10">
    <property type="entry name" value="Endonuclease/exonuclease/phosphatase"/>
    <property type="match status" value="1"/>
</dbReference>
<evidence type="ECO:0000313" key="3">
    <source>
        <dbReference type="Proteomes" id="UP001152795"/>
    </source>
</evidence>
<dbReference type="GO" id="GO:0003824">
    <property type="term" value="F:catalytic activity"/>
    <property type="evidence" value="ECO:0007669"/>
    <property type="project" value="InterPro"/>
</dbReference>
<feature type="domain" description="Endonuclease/exonuclease/phosphatase" evidence="1">
    <location>
        <begin position="17"/>
        <end position="104"/>
    </location>
</feature>
<evidence type="ECO:0000259" key="1">
    <source>
        <dbReference type="Pfam" id="PF14529"/>
    </source>
</evidence>
<keyword evidence="3" id="KW-1185">Reference proteome</keyword>
<feature type="non-terminal residue" evidence="2">
    <location>
        <position position="188"/>
    </location>
</feature>
<comment type="caution">
    <text evidence="2">The sequence shown here is derived from an EMBL/GenBank/DDBJ whole genome shotgun (WGS) entry which is preliminary data.</text>
</comment>
<dbReference type="PANTHER" id="PTHR33273:SF4">
    <property type="entry name" value="ENDONUCLEASE_EXONUCLEASE_PHOSPHATASE DOMAIN-CONTAINING PROTEIN"/>
    <property type="match status" value="1"/>
</dbReference>
<gene>
    <name evidence="2" type="ORF">PACLA_8A068047</name>
</gene>
<dbReference type="InterPro" id="IPR036691">
    <property type="entry name" value="Endo/exonu/phosph_ase_sf"/>
</dbReference>
<accession>A0A7D9KKY5</accession>
<dbReference type="PANTHER" id="PTHR33273">
    <property type="entry name" value="DOMAIN-CONTAINING PROTEIN, PUTATIVE-RELATED"/>
    <property type="match status" value="1"/>
</dbReference>
<dbReference type="SUPFAM" id="SSF56219">
    <property type="entry name" value="DNase I-like"/>
    <property type="match status" value="1"/>
</dbReference>
<dbReference type="OrthoDB" id="8070015at2759"/>
<feature type="non-terminal residue" evidence="2">
    <location>
        <position position="1"/>
    </location>
</feature>
<protein>
    <recommendedName>
        <fullName evidence="1">Endonuclease/exonuclease/phosphatase domain-containing protein</fullName>
    </recommendedName>
</protein>
<dbReference type="EMBL" id="CACRXK020047828">
    <property type="protein sequence ID" value="CAB4046226.1"/>
    <property type="molecule type" value="Genomic_DNA"/>
</dbReference>
<dbReference type="Proteomes" id="UP001152795">
    <property type="component" value="Unassembled WGS sequence"/>
</dbReference>
<name>A0A7D9KKY5_PARCT</name>
<proteinExistence type="predicted"/>